<dbReference type="Gramene" id="OQU76978">
    <property type="protein sequence ID" value="OQU76978"/>
    <property type="gene ID" value="SORBI_3010G246066"/>
</dbReference>
<name>A0A1W0VUK4_SORBI</name>
<dbReference type="Proteomes" id="UP000000768">
    <property type="component" value="Chromosome 10"/>
</dbReference>
<evidence type="ECO:0000313" key="1">
    <source>
        <dbReference type="EMBL" id="OQU76978.1"/>
    </source>
</evidence>
<sequence>MNPNMHLTRFCFLYDPCSLACVTGEFVRTLQNPPPSAPKKATCRLASPVFVISCGVLRLRLCFPLAKGGHLVLGGHDCLPSLLKKHKNLAAAHQLLQGIGRRIGPPARSDVRSSLPSFPARKAMLQSCCIMLIFLFDIHPLSVVVD</sequence>
<dbReference type="EMBL" id="CM000769">
    <property type="protein sequence ID" value="OQU76978.1"/>
    <property type="molecule type" value="Genomic_DNA"/>
</dbReference>
<reference evidence="2" key="2">
    <citation type="journal article" date="2018" name="Plant J.">
        <title>The Sorghum bicolor reference genome: improved assembly, gene annotations, a transcriptome atlas, and signatures of genome organization.</title>
        <authorList>
            <person name="McCormick R.F."/>
            <person name="Truong S.K."/>
            <person name="Sreedasyam A."/>
            <person name="Jenkins J."/>
            <person name="Shu S."/>
            <person name="Sims D."/>
            <person name="Kennedy M."/>
            <person name="Amirebrahimi M."/>
            <person name="Weers B.D."/>
            <person name="McKinley B."/>
            <person name="Mattison A."/>
            <person name="Morishige D.T."/>
            <person name="Grimwood J."/>
            <person name="Schmutz J."/>
            <person name="Mullet J.E."/>
        </authorList>
    </citation>
    <scope>NUCLEOTIDE SEQUENCE [LARGE SCALE GENOMIC DNA]</scope>
    <source>
        <strain evidence="2">cv. BTx623</strain>
    </source>
</reference>
<accession>A0A1W0VUK4</accession>
<protein>
    <submittedName>
        <fullName evidence="1">Uncharacterized protein</fullName>
    </submittedName>
</protein>
<organism evidence="1 2">
    <name type="scientific">Sorghum bicolor</name>
    <name type="common">Sorghum</name>
    <name type="synonym">Sorghum vulgare</name>
    <dbReference type="NCBI Taxonomy" id="4558"/>
    <lineage>
        <taxon>Eukaryota</taxon>
        <taxon>Viridiplantae</taxon>
        <taxon>Streptophyta</taxon>
        <taxon>Embryophyta</taxon>
        <taxon>Tracheophyta</taxon>
        <taxon>Spermatophyta</taxon>
        <taxon>Magnoliopsida</taxon>
        <taxon>Liliopsida</taxon>
        <taxon>Poales</taxon>
        <taxon>Poaceae</taxon>
        <taxon>PACMAD clade</taxon>
        <taxon>Panicoideae</taxon>
        <taxon>Andropogonodae</taxon>
        <taxon>Andropogoneae</taxon>
        <taxon>Sorghinae</taxon>
        <taxon>Sorghum</taxon>
    </lineage>
</organism>
<proteinExistence type="predicted"/>
<dbReference type="InParanoid" id="A0A1W0VUK4"/>
<gene>
    <name evidence="1" type="ORF">SORBI_3010G246066</name>
</gene>
<reference evidence="1 2" key="1">
    <citation type="journal article" date="2009" name="Nature">
        <title>The Sorghum bicolor genome and the diversification of grasses.</title>
        <authorList>
            <person name="Paterson A.H."/>
            <person name="Bowers J.E."/>
            <person name="Bruggmann R."/>
            <person name="Dubchak I."/>
            <person name="Grimwood J."/>
            <person name="Gundlach H."/>
            <person name="Haberer G."/>
            <person name="Hellsten U."/>
            <person name="Mitros T."/>
            <person name="Poliakov A."/>
            <person name="Schmutz J."/>
            <person name="Spannagl M."/>
            <person name="Tang H."/>
            <person name="Wang X."/>
            <person name="Wicker T."/>
            <person name="Bharti A.K."/>
            <person name="Chapman J."/>
            <person name="Feltus F.A."/>
            <person name="Gowik U."/>
            <person name="Grigoriev I.V."/>
            <person name="Lyons E."/>
            <person name="Maher C.A."/>
            <person name="Martis M."/>
            <person name="Narechania A."/>
            <person name="Otillar R.P."/>
            <person name="Penning B.W."/>
            <person name="Salamov A.A."/>
            <person name="Wang Y."/>
            <person name="Zhang L."/>
            <person name="Carpita N.C."/>
            <person name="Freeling M."/>
            <person name="Gingle A.R."/>
            <person name="Hash C.T."/>
            <person name="Keller B."/>
            <person name="Klein P."/>
            <person name="Kresovich S."/>
            <person name="McCann M.C."/>
            <person name="Ming R."/>
            <person name="Peterson D.G."/>
            <person name="Mehboob-ur-Rahman"/>
            <person name="Ware D."/>
            <person name="Westhoff P."/>
            <person name="Mayer K.F."/>
            <person name="Messing J."/>
            <person name="Rokhsar D.S."/>
        </authorList>
    </citation>
    <scope>NUCLEOTIDE SEQUENCE [LARGE SCALE GENOMIC DNA]</scope>
    <source>
        <strain evidence="2">cv. BTx623</strain>
    </source>
</reference>
<dbReference type="AlphaFoldDB" id="A0A1W0VUK4"/>
<keyword evidence="2" id="KW-1185">Reference proteome</keyword>
<evidence type="ECO:0000313" key="2">
    <source>
        <dbReference type="Proteomes" id="UP000000768"/>
    </source>
</evidence>